<keyword evidence="22" id="KW-1185">Reference proteome</keyword>
<accession>A0ABR4BJ64</accession>
<comment type="catalytic activity">
    <reaction evidence="1">
        <text>S-ubiquitinyl-[E2 ubiquitin-conjugating enzyme]-L-cysteine + [acceptor protein]-L-lysine = [E2 ubiquitin-conjugating enzyme]-L-cysteine + N(6)-ubiquitinyl-[acceptor protein]-L-lysine.</text>
        <dbReference type="EC" id="2.3.2.27"/>
    </reaction>
</comment>
<evidence type="ECO:0000256" key="1">
    <source>
        <dbReference type="ARBA" id="ARBA00000900"/>
    </source>
</evidence>
<reference evidence="21 22" key="1">
    <citation type="submission" date="2024-09" db="EMBL/GenBank/DDBJ databases">
        <title>Rethinking Asexuality: The Enigmatic Case of Functional Sexual Genes in Lepraria (Stereocaulaceae).</title>
        <authorList>
            <person name="Doellman M."/>
            <person name="Sun Y."/>
            <person name="Barcenas-Pena A."/>
            <person name="Lumbsch H.T."/>
            <person name="Grewe F."/>
        </authorList>
    </citation>
    <scope>NUCLEOTIDE SEQUENCE [LARGE SCALE GENOMIC DNA]</scope>
    <source>
        <strain evidence="21 22">Grewe 0041</strain>
    </source>
</reference>
<evidence type="ECO:0000259" key="19">
    <source>
        <dbReference type="PROSITE" id="PS50089"/>
    </source>
</evidence>
<dbReference type="InterPro" id="IPR013083">
    <property type="entry name" value="Znf_RING/FYVE/PHD"/>
</dbReference>
<feature type="domain" description="FYVE-type" evidence="20">
    <location>
        <begin position="197"/>
        <end position="307"/>
    </location>
</feature>
<evidence type="ECO:0000256" key="7">
    <source>
        <dbReference type="ARBA" id="ARBA00022679"/>
    </source>
</evidence>
<evidence type="ECO:0000256" key="6">
    <source>
        <dbReference type="ARBA" id="ARBA00012483"/>
    </source>
</evidence>
<dbReference type="CDD" id="cd16489">
    <property type="entry name" value="mRING-CH-C4HC2H_ZNRF"/>
    <property type="match status" value="1"/>
</dbReference>
<dbReference type="EMBL" id="JBHFEH010000006">
    <property type="protein sequence ID" value="KAL2057066.1"/>
    <property type="molecule type" value="Genomic_DNA"/>
</dbReference>
<feature type="compositionally biased region" description="Polar residues" evidence="18">
    <location>
        <begin position="553"/>
        <end position="562"/>
    </location>
</feature>
<dbReference type="Proteomes" id="UP001590951">
    <property type="component" value="Unassembled WGS sequence"/>
</dbReference>
<keyword evidence="14" id="KW-0472">Membrane</keyword>
<feature type="domain" description="RING-type" evidence="19">
    <location>
        <begin position="593"/>
        <end position="636"/>
    </location>
</feature>
<feature type="compositionally biased region" description="Polar residues" evidence="18">
    <location>
        <begin position="347"/>
        <end position="365"/>
    </location>
</feature>
<dbReference type="InterPro" id="IPR051878">
    <property type="entry name" value="ZNRF_ubiq-protein_ligase"/>
</dbReference>
<comment type="caution">
    <text evidence="21">The sequence shown here is derived from an EMBL/GenBank/DDBJ whole genome shotgun (WGS) entry which is preliminary data.</text>
</comment>
<keyword evidence="16" id="KW-0449">Lipoprotein</keyword>
<feature type="region of interest" description="Disordered" evidence="18">
    <location>
        <begin position="108"/>
        <end position="182"/>
    </location>
</feature>
<comment type="pathway">
    <text evidence="5">Protein modification; protein ubiquitination.</text>
</comment>
<dbReference type="InterPro" id="IPR000306">
    <property type="entry name" value="Znf_FYVE"/>
</dbReference>
<feature type="compositionally biased region" description="Low complexity" evidence="18">
    <location>
        <begin position="378"/>
        <end position="387"/>
    </location>
</feature>
<feature type="region of interest" description="Disordered" evidence="18">
    <location>
        <begin position="510"/>
        <end position="529"/>
    </location>
</feature>
<sequence length="639" mass="69734">MEPSFGSSSSTPPHRSTFVHPPRTSSVSNTHEHGGPSERRMGEALRRGHSDVDVLSNGPSARSGISGEPASAERETWMDFMRQTPSARQDSVNQAQMAASRAAIMASDRRKRLAEHHEDYTRRRSSSSLSLVHHRTESSRHSFPQAGNERPFIGPPAISNSPPTQRNAERPLPRPPSIEALQNRRSREIALPRWQPDSEVSQCPICSTPFGLWYRRHHCRKCGRVVCANCSPHRITIPRQFIVHPPEDAANAPITTTNPGLQVVDFTGDDHGAHPYERPQSSDYRIDPALGGGQEVRLCNPCVPDPNPLPHLPYASPPALATLGSFPRPDAMSSHHHRPSMPRSMDGNGSNEQEPNLTRHVSSGRSEYRSSDPPRFDASLASAASRATSRRHSHAPYPPGSAMSPPGYSSIYGSAPDQSAHQRHLQALLQSHPSHRHHRHHASMGTIPGQSRYRPKPDMDTPTTKPAPQPQIREEDECPICHCELPPKGPDGSEVAREAHVSSCIETHFSSSGPSSAHPPPLAATDAAVAASAATPAQVSGARPIPTGHRESIGSTDSPSASFQQRHRTAGMLVYHANEKDCVGEDGEGAQECIICFVEYAVGDEMGRLECLCKFHKSCIRQWWDTKGPGSCPVHQEGT</sequence>
<dbReference type="SUPFAM" id="SSF57903">
    <property type="entry name" value="FYVE/PHD zinc finger"/>
    <property type="match status" value="1"/>
</dbReference>
<evidence type="ECO:0000313" key="21">
    <source>
        <dbReference type="EMBL" id="KAL2057066.1"/>
    </source>
</evidence>
<keyword evidence="10" id="KW-0967">Endosome</keyword>
<organism evidence="21 22">
    <name type="scientific">Lepraria finkii</name>
    <dbReference type="NCBI Taxonomy" id="1340010"/>
    <lineage>
        <taxon>Eukaryota</taxon>
        <taxon>Fungi</taxon>
        <taxon>Dikarya</taxon>
        <taxon>Ascomycota</taxon>
        <taxon>Pezizomycotina</taxon>
        <taxon>Lecanoromycetes</taxon>
        <taxon>OSLEUM clade</taxon>
        <taxon>Lecanoromycetidae</taxon>
        <taxon>Lecanorales</taxon>
        <taxon>Lecanorineae</taxon>
        <taxon>Stereocaulaceae</taxon>
        <taxon>Lepraria</taxon>
    </lineage>
</organism>
<dbReference type="PROSITE" id="PS50089">
    <property type="entry name" value="ZF_RING_2"/>
    <property type="match status" value="1"/>
</dbReference>
<dbReference type="InterPro" id="IPR017455">
    <property type="entry name" value="Znf_FYVE-rel"/>
</dbReference>
<dbReference type="EC" id="2.3.2.27" evidence="6"/>
<evidence type="ECO:0000256" key="11">
    <source>
        <dbReference type="ARBA" id="ARBA00022771"/>
    </source>
</evidence>
<evidence type="ECO:0000256" key="8">
    <source>
        <dbReference type="ARBA" id="ARBA00022707"/>
    </source>
</evidence>
<keyword evidence="13" id="KW-0862">Zinc</keyword>
<gene>
    <name evidence="21" type="ORF">ABVK25_002805</name>
</gene>
<dbReference type="PROSITE" id="PS50178">
    <property type="entry name" value="ZF_FYVE"/>
    <property type="match status" value="1"/>
</dbReference>
<dbReference type="InterPro" id="IPR011011">
    <property type="entry name" value="Znf_FYVE_PHD"/>
</dbReference>
<evidence type="ECO:0000313" key="22">
    <source>
        <dbReference type="Proteomes" id="UP001590951"/>
    </source>
</evidence>
<dbReference type="InterPro" id="IPR001841">
    <property type="entry name" value="Znf_RING"/>
</dbReference>
<keyword evidence="9" id="KW-0479">Metal-binding</keyword>
<dbReference type="PANTHER" id="PTHR46661">
    <property type="entry name" value="E3 UBIQUITIN-PROTEIN LIGASE ZNRF1-LIKE PROTEIN"/>
    <property type="match status" value="1"/>
</dbReference>
<feature type="region of interest" description="Disordered" evidence="18">
    <location>
        <begin position="1"/>
        <end position="76"/>
    </location>
</feature>
<protein>
    <recommendedName>
        <fullName evidence="6">RING-type E3 ubiquitin transferase</fullName>
        <ecNumber evidence="6">2.3.2.27</ecNumber>
    </recommendedName>
</protein>
<keyword evidence="7" id="KW-0808">Transferase</keyword>
<feature type="compositionally biased region" description="Basic and acidic residues" evidence="18">
    <location>
        <begin position="30"/>
        <end position="52"/>
    </location>
</feature>
<evidence type="ECO:0000256" key="5">
    <source>
        <dbReference type="ARBA" id="ARBA00004906"/>
    </source>
</evidence>
<evidence type="ECO:0000259" key="20">
    <source>
        <dbReference type="PROSITE" id="PS50178"/>
    </source>
</evidence>
<dbReference type="Gene3D" id="3.30.40.10">
    <property type="entry name" value="Zinc/RING finger domain, C3HC4 (zinc finger)"/>
    <property type="match status" value="2"/>
</dbReference>
<keyword evidence="8" id="KW-0519">Myristate</keyword>
<evidence type="ECO:0000256" key="14">
    <source>
        <dbReference type="ARBA" id="ARBA00023136"/>
    </source>
</evidence>
<feature type="compositionally biased region" description="Polar residues" evidence="18">
    <location>
        <begin position="1"/>
        <end position="14"/>
    </location>
</feature>
<proteinExistence type="predicted"/>
<feature type="region of interest" description="Disordered" evidence="18">
    <location>
        <begin position="534"/>
        <end position="562"/>
    </location>
</feature>
<feature type="region of interest" description="Disordered" evidence="18">
    <location>
        <begin position="313"/>
        <end position="472"/>
    </location>
</feature>
<keyword evidence="11 17" id="KW-0863">Zinc-finger</keyword>
<evidence type="ECO:0000256" key="9">
    <source>
        <dbReference type="ARBA" id="ARBA00022723"/>
    </source>
</evidence>
<evidence type="ECO:0000256" key="17">
    <source>
        <dbReference type="PROSITE-ProRule" id="PRU00175"/>
    </source>
</evidence>
<evidence type="ECO:0000256" key="15">
    <source>
        <dbReference type="ARBA" id="ARBA00023228"/>
    </source>
</evidence>
<keyword evidence="12" id="KW-0833">Ubl conjugation pathway</keyword>
<evidence type="ECO:0000256" key="12">
    <source>
        <dbReference type="ARBA" id="ARBA00022786"/>
    </source>
</evidence>
<evidence type="ECO:0000256" key="4">
    <source>
        <dbReference type="ARBA" id="ARBA00004371"/>
    </source>
</evidence>
<dbReference type="Pfam" id="PF01363">
    <property type="entry name" value="FYVE"/>
    <property type="match status" value="1"/>
</dbReference>
<comment type="subcellular location">
    <subcellularLocation>
        <location evidence="3">Endosome</location>
    </subcellularLocation>
    <subcellularLocation>
        <location evidence="4">Lysosome</location>
    </subcellularLocation>
    <subcellularLocation>
        <location evidence="2">Membrane</location>
        <topology evidence="2">Peripheral membrane protein</topology>
    </subcellularLocation>
</comment>
<evidence type="ECO:0000256" key="13">
    <source>
        <dbReference type="ARBA" id="ARBA00022833"/>
    </source>
</evidence>
<name>A0ABR4BJ64_9LECA</name>
<keyword evidence="15" id="KW-0458">Lysosome</keyword>
<evidence type="ECO:0000256" key="10">
    <source>
        <dbReference type="ARBA" id="ARBA00022753"/>
    </source>
</evidence>
<dbReference type="SMART" id="SM00064">
    <property type="entry name" value="FYVE"/>
    <property type="match status" value="1"/>
</dbReference>
<evidence type="ECO:0000256" key="18">
    <source>
        <dbReference type="SAM" id="MobiDB-lite"/>
    </source>
</evidence>
<dbReference type="SUPFAM" id="SSF57850">
    <property type="entry name" value="RING/U-box"/>
    <property type="match status" value="1"/>
</dbReference>
<dbReference type="Pfam" id="PF13639">
    <property type="entry name" value="zf-RING_2"/>
    <property type="match status" value="1"/>
</dbReference>
<evidence type="ECO:0000256" key="2">
    <source>
        <dbReference type="ARBA" id="ARBA00004170"/>
    </source>
</evidence>
<dbReference type="PANTHER" id="PTHR46661:SF4">
    <property type="entry name" value="RING-TYPE DOMAIN-CONTAINING PROTEIN"/>
    <property type="match status" value="1"/>
</dbReference>
<evidence type="ECO:0000256" key="16">
    <source>
        <dbReference type="ARBA" id="ARBA00023288"/>
    </source>
</evidence>
<feature type="compositionally biased region" description="Basic residues" evidence="18">
    <location>
        <begin position="433"/>
        <end position="442"/>
    </location>
</feature>
<evidence type="ECO:0000256" key="3">
    <source>
        <dbReference type="ARBA" id="ARBA00004177"/>
    </source>
</evidence>
<feature type="compositionally biased region" description="Basic and acidic residues" evidence="18">
    <location>
        <begin position="366"/>
        <end position="375"/>
    </location>
</feature>